<dbReference type="RefSeq" id="WP_147204717.1">
    <property type="nucleotide sequence ID" value="NZ_BJYT01000012.1"/>
</dbReference>
<dbReference type="Pfam" id="PF13715">
    <property type="entry name" value="CarbopepD_reg_2"/>
    <property type="match status" value="1"/>
</dbReference>
<dbReference type="InterPro" id="IPR036942">
    <property type="entry name" value="Beta-barrel_TonB_sf"/>
</dbReference>
<organism evidence="7 8">
    <name type="scientific">Segetibacter aerophilus</name>
    <dbReference type="NCBI Taxonomy" id="670293"/>
    <lineage>
        <taxon>Bacteria</taxon>
        <taxon>Pseudomonadati</taxon>
        <taxon>Bacteroidota</taxon>
        <taxon>Chitinophagia</taxon>
        <taxon>Chitinophagales</taxon>
        <taxon>Chitinophagaceae</taxon>
        <taxon>Segetibacter</taxon>
    </lineage>
</organism>
<evidence type="ECO:0000256" key="1">
    <source>
        <dbReference type="ARBA" id="ARBA00004442"/>
    </source>
</evidence>
<comment type="caution">
    <text evidence="7">The sequence shown here is derived from an EMBL/GenBank/DDBJ whole genome shotgun (WGS) entry which is preliminary data.</text>
</comment>
<dbReference type="Gene3D" id="2.40.170.20">
    <property type="entry name" value="TonB-dependent receptor, beta-barrel domain"/>
    <property type="match status" value="1"/>
</dbReference>
<dbReference type="PANTHER" id="PTHR40980:SF5">
    <property type="entry name" value="TONB-DEPENDENT RECEPTOR"/>
    <property type="match status" value="1"/>
</dbReference>
<dbReference type="SUPFAM" id="SSF49464">
    <property type="entry name" value="Carboxypeptidase regulatory domain-like"/>
    <property type="match status" value="1"/>
</dbReference>
<dbReference type="OrthoDB" id="9768470at2"/>
<feature type="signal peptide" evidence="4">
    <location>
        <begin position="1"/>
        <end position="28"/>
    </location>
</feature>
<evidence type="ECO:0000313" key="7">
    <source>
        <dbReference type="EMBL" id="GEO10597.1"/>
    </source>
</evidence>
<feature type="domain" description="TonB-dependent receptor plug" evidence="5">
    <location>
        <begin position="137"/>
        <end position="223"/>
    </location>
</feature>
<accession>A0A512BFI0</accession>
<sequence length="944" mass="105609">MKLTKVKVYIFFCTTALTLFSYSLLAQAASKISGKIFNLKNDPLSGASVTIEGLSTGTSTDVEGSFVLTVASSKTVTLKVSAVGYKEKTVADIIVASGKTEELNIVLEEASKKLENVVVKSSGARRESVNALIAYQKNTSTVAQVISAEAIRRSPDKNTGEILKRIPGTSIQEGKYLVVRGLSDRYNQAMLNGVLLSSTEPDRKTFSFDIFPAAMIDNMIINKSFIPELSGEWAGGLVQVNTKDVPSTNFLNVQIGTGFNTQTIGKDFYTYRGGKLDWLGIDDGARGLPTGLPTKSRFSDLGSTKAQQNAFGREFENIWSANKNSTNIIPVLNKSFQLSGGLNKRLSTNNKLGAIFAITYNQQNRRTEFQNTLYSFQNNVASVNFDYNNNKYSQDVLWGALGNVTLQLGANHKISFKNLANINSTDYVTHRTGKDFEFNSSLGENIRATELALKSNTFFNTQLSGDHNFTTLQSKLHWYGSFNILDQYIPDQRRLQYNQNPEVTNTPYVALIATSKTSQKSGSRYYGFLNDYIYNTGADVATSFKMFDLNQTVKAGYFFQVKDRLFDSRPFAIYIPAGENPALQTLPAETIFNAENFGNGEDNKFAFNELAGDRFRYVANTILNAGFLQFDNQFSDKLRATWGVRVEDYDQVIGSLKQSDPRHLHTRTTDLLPGFNLTYKVTNSANIRLSGSQTVIRPEFRELSDFQFYDFELGATVAGYRNLVRTKVTNADLRYELYPRAGELFTVGVFYKYFKNPIESYFNAVAGGGSSYNFLNADKAKGFGAELELRKKLDFTEALRNFTFQTNLSYIYNRVESQAAQIKRPMQGQSPYVFNASLQYDIEKLGLNTTLLYNQIGDRILYVGGDNTPPIWEASRPLIDFQIAKKIMKNKGELKLNASDILNQATNYYVDLNQNSTYDKGQDALAIRRKFGTNVSFSFAYNTR</sequence>
<comment type="subcellular location">
    <subcellularLocation>
        <location evidence="1">Cell outer membrane</location>
    </subcellularLocation>
</comment>
<dbReference type="Gene3D" id="2.60.40.1120">
    <property type="entry name" value="Carboxypeptidase-like, regulatory domain"/>
    <property type="match status" value="1"/>
</dbReference>
<dbReference type="AlphaFoldDB" id="A0A512BFI0"/>
<dbReference type="Pfam" id="PF14905">
    <property type="entry name" value="OMP_b-brl_3"/>
    <property type="match status" value="1"/>
</dbReference>
<dbReference type="InterPro" id="IPR012910">
    <property type="entry name" value="Plug_dom"/>
</dbReference>
<dbReference type="SUPFAM" id="SSF56935">
    <property type="entry name" value="Porins"/>
    <property type="match status" value="1"/>
</dbReference>
<protein>
    <submittedName>
        <fullName evidence="7">Outer membrane protein</fullName>
    </submittedName>
</protein>
<keyword evidence="3" id="KW-0998">Cell outer membrane</keyword>
<dbReference type="EMBL" id="BJYT01000012">
    <property type="protein sequence ID" value="GEO10597.1"/>
    <property type="molecule type" value="Genomic_DNA"/>
</dbReference>
<feature type="chain" id="PRO_5022023583" evidence="4">
    <location>
        <begin position="29"/>
        <end position="944"/>
    </location>
</feature>
<keyword evidence="2" id="KW-0472">Membrane</keyword>
<dbReference type="Proteomes" id="UP000321513">
    <property type="component" value="Unassembled WGS sequence"/>
</dbReference>
<dbReference type="InterPro" id="IPR008969">
    <property type="entry name" value="CarboxyPept-like_regulatory"/>
</dbReference>
<dbReference type="Gene3D" id="2.170.130.10">
    <property type="entry name" value="TonB-dependent receptor, plug domain"/>
    <property type="match status" value="1"/>
</dbReference>
<proteinExistence type="predicted"/>
<evidence type="ECO:0000259" key="6">
    <source>
        <dbReference type="Pfam" id="PF14905"/>
    </source>
</evidence>
<keyword evidence="4" id="KW-0732">Signal</keyword>
<dbReference type="InterPro" id="IPR037066">
    <property type="entry name" value="Plug_dom_sf"/>
</dbReference>
<feature type="domain" description="Outer membrane protein beta-barrel" evidence="6">
    <location>
        <begin position="594"/>
        <end position="924"/>
    </location>
</feature>
<dbReference type="Pfam" id="PF07715">
    <property type="entry name" value="Plug"/>
    <property type="match status" value="1"/>
</dbReference>
<keyword evidence="8" id="KW-1185">Reference proteome</keyword>
<dbReference type="PANTHER" id="PTHR40980">
    <property type="entry name" value="PLUG DOMAIN-CONTAINING PROTEIN"/>
    <property type="match status" value="1"/>
</dbReference>
<dbReference type="InterPro" id="IPR041700">
    <property type="entry name" value="OMP_b-brl_3"/>
</dbReference>
<evidence type="ECO:0000259" key="5">
    <source>
        <dbReference type="Pfam" id="PF07715"/>
    </source>
</evidence>
<dbReference type="GO" id="GO:0009279">
    <property type="term" value="C:cell outer membrane"/>
    <property type="evidence" value="ECO:0007669"/>
    <property type="project" value="UniProtKB-SubCell"/>
</dbReference>
<evidence type="ECO:0000256" key="4">
    <source>
        <dbReference type="SAM" id="SignalP"/>
    </source>
</evidence>
<evidence type="ECO:0000256" key="3">
    <source>
        <dbReference type="ARBA" id="ARBA00023237"/>
    </source>
</evidence>
<name>A0A512BFI0_9BACT</name>
<evidence type="ECO:0000313" key="8">
    <source>
        <dbReference type="Proteomes" id="UP000321513"/>
    </source>
</evidence>
<gene>
    <name evidence="7" type="ORF">SAE01_30930</name>
</gene>
<evidence type="ECO:0000256" key="2">
    <source>
        <dbReference type="ARBA" id="ARBA00023136"/>
    </source>
</evidence>
<reference evidence="7 8" key="1">
    <citation type="submission" date="2019-07" db="EMBL/GenBank/DDBJ databases">
        <title>Whole genome shotgun sequence of Segetibacter aerophilus NBRC 106135.</title>
        <authorList>
            <person name="Hosoyama A."/>
            <person name="Uohara A."/>
            <person name="Ohji S."/>
            <person name="Ichikawa N."/>
        </authorList>
    </citation>
    <scope>NUCLEOTIDE SEQUENCE [LARGE SCALE GENOMIC DNA]</scope>
    <source>
        <strain evidence="7 8">NBRC 106135</strain>
    </source>
</reference>